<dbReference type="InParanoid" id="B0DP32"/>
<reference evidence="1 2" key="1">
    <citation type="journal article" date="2008" name="Nature">
        <title>The genome of Laccaria bicolor provides insights into mycorrhizal symbiosis.</title>
        <authorList>
            <person name="Martin F."/>
            <person name="Aerts A."/>
            <person name="Ahren D."/>
            <person name="Brun A."/>
            <person name="Danchin E.G.J."/>
            <person name="Duchaussoy F."/>
            <person name="Gibon J."/>
            <person name="Kohler A."/>
            <person name="Lindquist E."/>
            <person name="Pereda V."/>
            <person name="Salamov A."/>
            <person name="Shapiro H.J."/>
            <person name="Wuyts J."/>
            <person name="Blaudez D."/>
            <person name="Buee M."/>
            <person name="Brokstein P."/>
            <person name="Canbaeck B."/>
            <person name="Cohen D."/>
            <person name="Courty P.E."/>
            <person name="Coutinho P.M."/>
            <person name="Delaruelle C."/>
            <person name="Detter J.C."/>
            <person name="Deveau A."/>
            <person name="DiFazio S."/>
            <person name="Duplessis S."/>
            <person name="Fraissinet-Tachet L."/>
            <person name="Lucic E."/>
            <person name="Frey-Klett P."/>
            <person name="Fourrey C."/>
            <person name="Feussner I."/>
            <person name="Gay G."/>
            <person name="Grimwood J."/>
            <person name="Hoegger P.J."/>
            <person name="Jain P."/>
            <person name="Kilaru S."/>
            <person name="Labbe J."/>
            <person name="Lin Y.C."/>
            <person name="Legue V."/>
            <person name="Le Tacon F."/>
            <person name="Marmeisse R."/>
            <person name="Melayah D."/>
            <person name="Montanini B."/>
            <person name="Muratet M."/>
            <person name="Nehls U."/>
            <person name="Niculita-Hirzel H."/>
            <person name="Oudot-Le Secq M.P."/>
            <person name="Peter M."/>
            <person name="Quesneville H."/>
            <person name="Rajashekar B."/>
            <person name="Reich M."/>
            <person name="Rouhier N."/>
            <person name="Schmutz J."/>
            <person name="Yin T."/>
            <person name="Chalot M."/>
            <person name="Henrissat B."/>
            <person name="Kuees U."/>
            <person name="Lucas S."/>
            <person name="Van de Peer Y."/>
            <person name="Podila G.K."/>
            <person name="Polle A."/>
            <person name="Pukkila P.J."/>
            <person name="Richardson P.M."/>
            <person name="Rouze P."/>
            <person name="Sanders I.R."/>
            <person name="Stajich J.E."/>
            <person name="Tunlid A."/>
            <person name="Tuskan G."/>
            <person name="Grigoriev I.V."/>
        </authorList>
    </citation>
    <scope>NUCLEOTIDE SEQUENCE [LARGE SCALE GENOMIC DNA]</scope>
    <source>
        <strain evidence="2">S238N-H82 / ATCC MYA-4686</strain>
    </source>
</reference>
<sequence length="55" mass="6889">MIDDRCFVSVNERKIYNNVQKEKMSYDPVQPHRYQQVFIATISRERERERKRERD</sequence>
<dbReference type="RefSeq" id="XP_001885764.1">
    <property type="nucleotide sequence ID" value="XM_001885729.1"/>
</dbReference>
<name>B0DP32_LACBS</name>
<protein>
    <submittedName>
        <fullName evidence="1">Predicted protein</fullName>
    </submittedName>
</protein>
<organism evidence="2">
    <name type="scientific">Laccaria bicolor (strain S238N-H82 / ATCC MYA-4686)</name>
    <name type="common">Bicoloured deceiver</name>
    <name type="synonym">Laccaria laccata var. bicolor</name>
    <dbReference type="NCBI Taxonomy" id="486041"/>
    <lineage>
        <taxon>Eukaryota</taxon>
        <taxon>Fungi</taxon>
        <taxon>Dikarya</taxon>
        <taxon>Basidiomycota</taxon>
        <taxon>Agaricomycotina</taxon>
        <taxon>Agaricomycetes</taxon>
        <taxon>Agaricomycetidae</taxon>
        <taxon>Agaricales</taxon>
        <taxon>Agaricineae</taxon>
        <taxon>Hydnangiaceae</taxon>
        <taxon>Laccaria</taxon>
    </lineage>
</organism>
<dbReference type="HOGENOM" id="CLU_3032766_0_0_1"/>
<dbReference type="KEGG" id="lbc:LACBIDRAFT_306977"/>
<dbReference type="GeneID" id="6081343"/>
<accession>B0DP32</accession>
<dbReference type="Proteomes" id="UP000001194">
    <property type="component" value="Unassembled WGS sequence"/>
</dbReference>
<evidence type="ECO:0000313" key="1">
    <source>
        <dbReference type="EMBL" id="EDR03616.1"/>
    </source>
</evidence>
<keyword evidence="2" id="KW-1185">Reference proteome</keyword>
<proteinExistence type="predicted"/>
<dbReference type="EMBL" id="DS547123">
    <property type="protein sequence ID" value="EDR03616.1"/>
    <property type="molecule type" value="Genomic_DNA"/>
</dbReference>
<gene>
    <name evidence="1" type="ORF">LACBIDRAFT_306977</name>
</gene>
<evidence type="ECO:0000313" key="2">
    <source>
        <dbReference type="Proteomes" id="UP000001194"/>
    </source>
</evidence>
<dbReference type="AlphaFoldDB" id="B0DP32"/>